<dbReference type="Proteomes" id="UP001519328">
    <property type="component" value="Unassembled WGS sequence"/>
</dbReference>
<dbReference type="EMBL" id="JAGGKK010000001">
    <property type="protein sequence ID" value="MBP1947165.1"/>
    <property type="molecule type" value="Genomic_DNA"/>
</dbReference>
<evidence type="ECO:0000313" key="1">
    <source>
        <dbReference type="EMBL" id="MBP1947165.1"/>
    </source>
</evidence>
<proteinExistence type="predicted"/>
<sequence length="81" mass="8973">MATSHMLPVIFLTMGGAFLVSGNATEVAEANFSAIQRMERWFSKLALHRPGRKVGTSLIRGKMPQCKILGKNFSVIDFFGR</sequence>
<accession>A0ABS4H8C5</accession>
<gene>
    <name evidence="1" type="ORF">J2Z82_000088</name>
</gene>
<evidence type="ECO:0000313" key="2">
    <source>
        <dbReference type="Proteomes" id="UP001519328"/>
    </source>
</evidence>
<comment type="caution">
    <text evidence="1">The sequence shown here is derived from an EMBL/GenBank/DDBJ whole genome shotgun (WGS) entry which is preliminary data.</text>
</comment>
<keyword evidence="2" id="KW-1185">Reference proteome</keyword>
<name>A0ABS4H8C5_9BACI</name>
<organism evidence="1 2">
    <name type="scientific">Virgibacillus litoralis</name>
    <dbReference type="NCBI Taxonomy" id="578221"/>
    <lineage>
        <taxon>Bacteria</taxon>
        <taxon>Bacillati</taxon>
        <taxon>Bacillota</taxon>
        <taxon>Bacilli</taxon>
        <taxon>Bacillales</taxon>
        <taxon>Bacillaceae</taxon>
        <taxon>Virgibacillus</taxon>
    </lineage>
</organism>
<protein>
    <submittedName>
        <fullName evidence="1">Uncharacterized protein</fullName>
    </submittedName>
</protein>
<reference evidence="1 2" key="1">
    <citation type="submission" date="2021-03" db="EMBL/GenBank/DDBJ databases">
        <title>Genomic Encyclopedia of Type Strains, Phase IV (KMG-IV): sequencing the most valuable type-strain genomes for metagenomic binning, comparative biology and taxonomic classification.</title>
        <authorList>
            <person name="Goeker M."/>
        </authorList>
    </citation>
    <scope>NUCLEOTIDE SEQUENCE [LARGE SCALE GENOMIC DNA]</scope>
    <source>
        <strain evidence="1 2">DSM 21085</strain>
    </source>
</reference>